<dbReference type="GO" id="GO:0000028">
    <property type="term" value="P:ribosomal small subunit assembly"/>
    <property type="evidence" value="ECO:0007669"/>
    <property type="project" value="TreeGrafter"/>
</dbReference>
<evidence type="ECO:0000313" key="5">
    <source>
        <dbReference type="Proteomes" id="UP000739069"/>
    </source>
</evidence>
<dbReference type="InterPro" id="IPR045063">
    <property type="entry name" value="Dynamin_N"/>
</dbReference>
<evidence type="ECO:0000256" key="2">
    <source>
        <dbReference type="SAM" id="Phobius"/>
    </source>
</evidence>
<dbReference type="AlphaFoldDB" id="A0A943Y6U6"/>
<evidence type="ECO:0000259" key="3">
    <source>
        <dbReference type="Pfam" id="PF00350"/>
    </source>
</evidence>
<organism evidence="4 5">
    <name type="scientific">Rothia mucilaginosa</name>
    <dbReference type="NCBI Taxonomy" id="43675"/>
    <lineage>
        <taxon>Bacteria</taxon>
        <taxon>Bacillati</taxon>
        <taxon>Actinomycetota</taxon>
        <taxon>Actinomycetes</taxon>
        <taxon>Micrococcales</taxon>
        <taxon>Micrococcaceae</taxon>
        <taxon>Rothia</taxon>
    </lineage>
</organism>
<protein>
    <submittedName>
        <fullName evidence="4">50S ribosome-binding GTPase</fullName>
    </submittedName>
</protein>
<feature type="region of interest" description="Disordered" evidence="1">
    <location>
        <begin position="401"/>
        <end position="445"/>
    </location>
</feature>
<feature type="region of interest" description="Disordered" evidence="1">
    <location>
        <begin position="1"/>
        <end position="28"/>
    </location>
</feature>
<dbReference type="EMBL" id="JAGZXI010000009">
    <property type="protein sequence ID" value="MBS6635334.1"/>
    <property type="molecule type" value="Genomic_DNA"/>
</dbReference>
<reference evidence="4" key="1">
    <citation type="submission" date="2021-02" db="EMBL/GenBank/DDBJ databases">
        <title>Infant gut strain persistence is associated with maternal origin, phylogeny, and functional potential including surface adhesion and iron acquisition.</title>
        <authorList>
            <person name="Lou Y.C."/>
        </authorList>
    </citation>
    <scope>NUCLEOTIDE SEQUENCE</scope>
    <source>
        <strain evidence="4">L1_008_092G1_dasL1_008_092G1_concoct_16</strain>
    </source>
</reference>
<evidence type="ECO:0000313" key="4">
    <source>
        <dbReference type="EMBL" id="MBS6635334.1"/>
    </source>
</evidence>
<dbReference type="GO" id="GO:0043024">
    <property type="term" value="F:ribosomal small subunit binding"/>
    <property type="evidence" value="ECO:0007669"/>
    <property type="project" value="TreeGrafter"/>
</dbReference>
<dbReference type="Gene3D" id="3.40.50.300">
    <property type="entry name" value="P-loop containing nucleotide triphosphate hydrolases"/>
    <property type="match status" value="1"/>
</dbReference>
<dbReference type="GO" id="GO:0019843">
    <property type="term" value="F:rRNA binding"/>
    <property type="evidence" value="ECO:0007669"/>
    <property type="project" value="TreeGrafter"/>
</dbReference>
<feature type="compositionally biased region" description="Basic and acidic residues" evidence="1">
    <location>
        <begin position="414"/>
        <end position="426"/>
    </location>
</feature>
<evidence type="ECO:0000256" key="1">
    <source>
        <dbReference type="SAM" id="MobiDB-lite"/>
    </source>
</evidence>
<dbReference type="PANTHER" id="PTHR42698">
    <property type="entry name" value="GTPASE ERA"/>
    <property type="match status" value="1"/>
</dbReference>
<dbReference type="RefSeq" id="WP_303953185.1">
    <property type="nucleotide sequence ID" value="NZ_JAGZXI010000009.1"/>
</dbReference>
<sequence>MTTHNPRGDRPNPPAEPQDPRTPQAPRAVSTFARAVASLNDALDYGRDRLPEPVVLEASEALERLSRRRELSTEHTIIGFFGATGSGKSTLFNAVAGYPIARSAPTRPTTSAVQAAVWGAEDSDELLDWLGIENRVYPQSTEFIRDVERQTPNAASAQSAPNAVTEPVPGLFNRIRRMVGRGETRTRTGGLILLDMPDFDSVTTANRELAARMMRYVDVLVWVVDPQKYADAVIHSEFMVPLAASGAQTLCVLNQADKLAPSEVPAVLASLTHLMQAEGTDRHLLAPPLALSARTGEGMDALRDLLAQVAAAKSASLQSTDTQLYAIASELRAYAGGEGTTLTGADALTAERELTQACYDASPATQVLEAATESYRRAARTRTGWIATRWMGRLKADPLRRLHLGTGSAGKNGTKSEAKNGRKKGTEASNPGMLGEPAQESAPELVAPSLPPLSAAQKANMANAVRRYGSRMGQNVGEPWKRSLGEAALSRESELPTLIERDIARIDYTRGRQRAPWTVFNVLQWLALLSALAGVAWLTLIAGLGYLQIQLPPPPAPEGFPVPLPTLLVILGVLLGIAAAGLGRLLTAWGARRYARRLRVRLNAGVEGAVRSCVIEPVQAEAQRLQAYRSALEIRP</sequence>
<dbReference type="InterPro" id="IPR027417">
    <property type="entry name" value="P-loop_NTPase"/>
</dbReference>
<dbReference type="GO" id="GO:0005525">
    <property type="term" value="F:GTP binding"/>
    <property type="evidence" value="ECO:0007669"/>
    <property type="project" value="InterPro"/>
</dbReference>
<feature type="compositionally biased region" description="Basic and acidic residues" evidence="1">
    <location>
        <begin position="1"/>
        <end position="10"/>
    </location>
</feature>
<accession>A0A943Y6U6</accession>
<dbReference type="GO" id="GO:0005829">
    <property type="term" value="C:cytosol"/>
    <property type="evidence" value="ECO:0007669"/>
    <property type="project" value="TreeGrafter"/>
</dbReference>
<keyword evidence="2" id="KW-0472">Membrane</keyword>
<dbReference type="Proteomes" id="UP000739069">
    <property type="component" value="Unassembled WGS sequence"/>
</dbReference>
<feature type="transmembrane region" description="Helical" evidence="2">
    <location>
        <begin position="522"/>
        <end position="547"/>
    </location>
</feature>
<dbReference type="Pfam" id="PF00350">
    <property type="entry name" value="Dynamin_N"/>
    <property type="match status" value="1"/>
</dbReference>
<dbReference type="SUPFAM" id="SSF52540">
    <property type="entry name" value="P-loop containing nucleoside triphosphate hydrolases"/>
    <property type="match status" value="1"/>
</dbReference>
<keyword evidence="2" id="KW-0812">Transmembrane</keyword>
<keyword evidence="2" id="KW-1133">Transmembrane helix</keyword>
<name>A0A943Y6U6_9MICC</name>
<gene>
    <name evidence="4" type="ORF">KH265_06730</name>
</gene>
<comment type="caution">
    <text evidence="4">The sequence shown here is derived from an EMBL/GenBank/DDBJ whole genome shotgun (WGS) entry which is preliminary data.</text>
</comment>
<proteinExistence type="predicted"/>
<dbReference type="PANTHER" id="PTHR42698:SF1">
    <property type="entry name" value="GTPASE ERA, MITOCHONDRIAL"/>
    <property type="match status" value="1"/>
</dbReference>
<dbReference type="InterPro" id="IPR005662">
    <property type="entry name" value="GTPase_Era-like"/>
</dbReference>
<feature type="domain" description="Dynamin N-terminal" evidence="3">
    <location>
        <begin position="78"/>
        <end position="255"/>
    </location>
</feature>
<feature type="transmembrane region" description="Helical" evidence="2">
    <location>
        <begin position="567"/>
        <end position="591"/>
    </location>
</feature>